<dbReference type="InterPro" id="IPR023696">
    <property type="entry name" value="Ureohydrolase_dom_sf"/>
</dbReference>
<evidence type="ECO:0000256" key="6">
    <source>
        <dbReference type="PIRSR" id="PIRSR037913-3"/>
    </source>
</evidence>
<dbReference type="InterPro" id="IPR023801">
    <property type="entry name" value="His_deacetylse_dom"/>
</dbReference>
<feature type="binding site" evidence="6">
    <location>
        <position position="93"/>
    </location>
    <ligand>
        <name>a divalent metal cation</name>
        <dbReference type="ChEBI" id="CHEBI:60240"/>
    </ligand>
</feature>
<organism evidence="8">
    <name type="scientific">Blastocystis hominis</name>
    <dbReference type="NCBI Taxonomy" id="12968"/>
    <lineage>
        <taxon>Eukaryota</taxon>
        <taxon>Sar</taxon>
        <taxon>Stramenopiles</taxon>
        <taxon>Bigyra</taxon>
        <taxon>Opalozoa</taxon>
        <taxon>Opalinata</taxon>
        <taxon>Blastocystidae</taxon>
        <taxon>Blastocystis</taxon>
    </lineage>
</organism>
<dbReference type="GO" id="GO:0141221">
    <property type="term" value="F:histone deacetylase activity, hydrolytic mechanism"/>
    <property type="evidence" value="ECO:0007669"/>
    <property type="project" value="UniProtKB-EC"/>
</dbReference>
<dbReference type="InterPro" id="IPR000286">
    <property type="entry name" value="HDACs"/>
</dbReference>
<keyword evidence="6" id="KW-0479">Metal-binding</keyword>
<evidence type="ECO:0000256" key="1">
    <source>
        <dbReference type="ARBA" id="ARBA00006457"/>
    </source>
</evidence>
<evidence type="ECO:0000256" key="2">
    <source>
        <dbReference type="ARBA" id="ARBA00012111"/>
    </source>
</evidence>
<dbReference type="OMA" id="QDSISHR"/>
<keyword evidence="4" id="KW-0156">Chromatin regulator</keyword>
<dbReference type="Pfam" id="PF00850">
    <property type="entry name" value="Hist_deacetyl"/>
    <property type="match status" value="1"/>
</dbReference>
<keyword evidence="3" id="KW-0378">Hydrolase</keyword>
<dbReference type="EMBL" id="FN668690">
    <property type="protein sequence ID" value="CBK25237.2"/>
    <property type="molecule type" value="Genomic_DNA"/>
</dbReference>
<dbReference type="PRINTS" id="PR01270">
    <property type="entry name" value="HDASUPER"/>
</dbReference>
<sequence>MNRVKYQVVNICQDNPIFAGLLDYIRSYATGSIAGARRLVENQADIVINWSGGMHNAKKSEASGFSYVNDVVLAILELLKKFSRVLYIDLDFHHGDGVEEAFYTTSRVLTMSFHKFGDVFPGTGSALDAGFGEGKGYAVNFPLDSGVDDADYLFVFKPVIVAKAVEVFQPEAIVLQCGADSLAGDRIGTFNLSMKGHGECVKFVRSLNKPLLVLGGGGYTIRNVARCWTYETAILLEKEISDELPATDYSDYFTPSSSLFLDVT</sequence>
<feature type="binding site" evidence="5">
    <location>
        <position position="64"/>
    </location>
    <ligand>
        <name>substrate</name>
    </ligand>
</feature>
<dbReference type="AlphaFoldDB" id="D8MAZ8"/>
<evidence type="ECO:0000313" key="9">
    <source>
        <dbReference type="Proteomes" id="UP000008312"/>
    </source>
</evidence>
<dbReference type="CDD" id="cd09991">
    <property type="entry name" value="HDAC_classI"/>
    <property type="match status" value="1"/>
</dbReference>
<evidence type="ECO:0000259" key="7">
    <source>
        <dbReference type="Pfam" id="PF00850"/>
    </source>
</evidence>
<evidence type="ECO:0000256" key="4">
    <source>
        <dbReference type="ARBA" id="ARBA00022853"/>
    </source>
</evidence>
<dbReference type="InterPro" id="IPR037138">
    <property type="entry name" value="His_deacetylse_dom_sf"/>
</dbReference>
<name>D8MAZ8_BLAHO</name>
<comment type="similarity">
    <text evidence="1">Belongs to the histone deacetylase family. HD type 1 subfamily.</text>
</comment>
<dbReference type="InterPro" id="IPR003084">
    <property type="entry name" value="HDAC_I/II"/>
</dbReference>
<feature type="binding site" evidence="5">
    <location>
        <position position="14"/>
    </location>
    <ligand>
        <name>substrate</name>
    </ligand>
</feature>
<dbReference type="RefSeq" id="XP_012899285.1">
    <property type="nucleotide sequence ID" value="XM_013043831.1"/>
</dbReference>
<dbReference type="EC" id="3.5.1.98" evidence="2"/>
<dbReference type="InParanoid" id="D8MAZ8"/>
<dbReference type="PANTHER" id="PTHR10625:SF44">
    <property type="entry name" value="HISTONE DEACETYLASE 19"/>
    <property type="match status" value="1"/>
</dbReference>
<dbReference type="PRINTS" id="PR01271">
    <property type="entry name" value="HISDACETLASE"/>
</dbReference>
<dbReference type="PANTHER" id="PTHR10625">
    <property type="entry name" value="HISTONE DEACETYLASE HDAC1-RELATED"/>
    <property type="match status" value="1"/>
</dbReference>
<keyword evidence="9" id="KW-1185">Reference proteome</keyword>
<evidence type="ECO:0000313" key="8">
    <source>
        <dbReference type="EMBL" id="CBK25237.2"/>
    </source>
</evidence>
<dbReference type="Proteomes" id="UP000008312">
    <property type="component" value="Unassembled WGS sequence"/>
</dbReference>
<dbReference type="GO" id="GO:0046872">
    <property type="term" value="F:metal ion binding"/>
    <property type="evidence" value="ECO:0007669"/>
    <property type="project" value="UniProtKB-KW"/>
</dbReference>
<dbReference type="GO" id="GO:0040029">
    <property type="term" value="P:epigenetic regulation of gene expression"/>
    <property type="evidence" value="ECO:0007669"/>
    <property type="project" value="TreeGrafter"/>
</dbReference>
<dbReference type="GeneID" id="24921856"/>
<feature type="binding site" evidence="6">
    <location>
        <position position="91"/>
    </location>
    <ligand>
        <name>a divalent metal cation</name>
        <dbReference type="ChEBI" id="CHEBI:60240"/>
    </ligand>
</feature>
<accession>D8MAZ8</accession>
<evidence type="ECO:0000256" key="5">
    <source>
        <dbReference type="PIRSR" id="PIRSR037913-2"/>
    </source>
</evidence>
<feature type="binding site" evidence="6">
    <location>
        <position position="180"/>
    </location>
    <ligand>
        <name>a divalent metal cation</name>
        <dbReference type="ChEBI" id="CHEBI:60240"/>
    </ligand>
</feature>
<evidence type="ECO:0000256" key="3">
    <source>
        <dbReference type="ARBA" id="ARBA00022801"/>
    </source>
</evidence>
<dbReference type="OrthoDB" id="1918432at2759"/>
<proteinExistence type="inferred from homology"/>
<protein>
    <recommendedName>
        <fullName evidence="2">histone deacetylase</fullName>
        <ecNumber evidence="2">3.5.1.98</ecNumber>
    </recommendedName>
</protein>
<feature type="domain" description="Histone deacetylase" evidence="7">
    <location>
        <begin position="12"/>
        <end position="234"/>
    </location>
</feature>
<dbReference type="PIRSF" id="PIRSF037913">
    <property type="entry name" value="His_deacetylse_1"/>
    <property type="match status" value="1"/>
</dbReference>
<feature type="binding site" evidence="5">
    <location>
        <position position="219"/>
    </location>
    <ligand>
        <name>substrate</name>
    </ligand>
</feature>
<dbReference type="SUPFAM" id="SSF52768">
    <property type="entry name" value="Arginase/deacetylase"/>
    <property type="match status" value="1"/>
</dbReference>
<reference evidence="8" key="1">
    <citation type="submission" date="2010-02" db="EMBL/GenBank/DDBJ databases">
        <title>Sequencing and annotation of the Blastocystis hominis genome.</title>
        <authorList>
            <person name="Wincker P."/>
        </authorList>
    </citation>
    <scope>NUCLEOTIDE SEQUENCE</scope>
    <source>
        <strain evidence="8">Singapore isolate B</strain>
    </source>
</reference>
<dbReference type="GO" id="GO:0005634">
    <property type="term" value="C:nucleus"/>
    <property type="evidence" value="ECO:0007669"/>
    <property type="project" value="TreeGrafter"/>
</dbReference>
<gene>
    <name evidence="8" type="ORF">GSBLH_T00004855001</name>
</gene>
<dbReference type="Gene3D" id="3.40.800.20">
    <property type="entry name" value="Histone deacetylase domain"/>
    <property type="match status" value="1"/>
</dbReference>